<comment type="caution">
    <text evidence="1">The sequence shown here is derived from an EMBL/GenBank/DDBJ whole genome shotgun (WGS) entry which is preliminary data.</text>
</comment>
<keyword evidence="2" id="KW-1185">Reference proteome</keyword>
<accession>A0ACB8DT54</accession>
<evidence type="ECO:0000313" key="1">
    <source>
        <dbReference type="EMBL" id="KAH7977655.1"/>
    </source>
</evidence>
<reference evidence="1" key="1">
    <citation type="submission" date="2020-05" db="EMBL/GenBank/DDBJ databases">
        <title>Large-scale comparative analyses of tick genomes elucidate their genetic diversity and vector capacities.</title>
        <authorList>
            <person name="Jia N."/>
            <person name="Wang J."/>
            <person name="Shi W."/>
            <person name="Du L."/>
            <person name="Sun Y."/>
            <person name="Zhan W."/>
            <person name="Jiang J."/>
            <person name="Wang Q."/>
            <person name="Zhang B."/>
            <person name="Ji P."/>
            <person name="Sakyi L.B."/>
            <person name="Cui X."/>
            <person name="Yuan T."/>
            <person name="Jiang B."/>
            <person name="Yang W."/>
            <person name="Lam T.T.-Y."/>
            <person name="Chang Q."/>
            <person name="Ding S."/>
            <person name="Wang X."/>
            <person name="Zhu J."/>
            <person name="Ruan X."/>
            <person name="Zhao L."/>
            <person name="Wei J."/>
            <person name="Que T."/>
            <person name="Du C."/>
            <person name="Cheng J."/>
            <person name="Dai P."/>
            <person name="Han X."/>
            <person name="Huang E."/>
            <person name="Gao Y."/>
            <person name="Liu J."/>
            <person name="Shao H."/>
            <person name="Ye R."/>
            <person name="Li L."/>
            <person name="Wei W."/>
            <person name="Wang X."/>
            <person name="Wang C."/>
            <person name="Yang T."/>
            <person name="Huo Q."/>
            <person name="Li W."/>
            <person name="Guo W."/>
            <person name="Chen H."/>
            <person name="Zhou L."/>
            <person name="Ni X."/>
            <person name="Tian J."/>
            <person name="Zhou Y."/>
            <person name="Sheng Y."/>
            <person name="Liu T."/>
            <person name="Pan Y."/>
            <person name="Xia L."/>
            <person name="Li J."/>
            <person name="Zhao F."/>
            <person name="Cao W."/>
        </authorList>
    </citation>
    <scope>NUCLEOTIDE SEQUENCE</scope>
    <source>
        <strain evidence="1">Dsil-2018</strain>
    </source>
</reference>
<proteinExistence type="predicted"/>
<protein>
    <submittedName>
        <fullName evidence="1">Uncharacterized protein</fullName>
    </submittedName>
</protein>
<dbReference type="Proteomes" id="UP000821865">
    <property type="component" value="Chromosome 1"/>
</dbReference>
<gene>
    <name evidence="1" type="ORF">HPB49_003142</name>
</gene>
<dbReference type="EMBL" id="CM023470">
    <property type="protein sequence ID" value="KAH7977655.1"/>
    <property type="molecule type" value="Genomic_DNA"/>
</dbReference>
<evidence type="ECO:0000313" key="2">
    <source>
        <dbReference type="Proteomes" id="UP000821865"/>
    </source>
</evidence>
<name>A0ACB8DT54_DERSI</name>
<organism evidence="1 2">
    <name type="scientific">Dermacentor silvarum</name>
    <name type="common">Tick</name>
    <dbReference type="NCBI Taxonomy" id="543639"/>
    <lineage>
        <taxon>Eukaryota</taxon>
        <taxon>Metazoa</taxon>
        <taxon>Ecdysozoa</taxon>
        <taxon>Arthropoda</taxon>
        <taxon>Chelicerata</taxon>
        <taxon>Arachnida</taxon>
        <taxon>Acari</taxon>
        <taxon>Parasitiformes</taxon>
        <taxon>Ixodida</taxon>
        <taxon>Ixodoidea</taxon>
        <taxon>Ixodidae</taxon>
        <taxon>Rhipicephalinae</taxon>
        <taxon>Dermacentor</taxon>
    </lineage>
</organism>
<sequence>MDSSYPGPILGRPRGRSRGRLLDNTPQSPALSRMVAMSEISSLTASVGGMAISEEGTLVTAKLFYISKDRNMVDAMSVVCDVPRKMVAFPPSRVKGKMAVTGPASLPSRVKMAGNAASFPDRNGVKMAGGESEENLMGIVCPGPQALATTSEAGRGAWRGQSDELALLATRPKIVSDKCGKTGNPVELLANYFRLVSLPQWCVHQYHVDFLPLVESSRIRRALIGDHCEQFGRCFVFDGMSDLKTPTRLKPDLLELHSQRPSDGTPIVIRIKWVQQLAPIHPEVLRLLNIQMRHNLEHPGFMQISRHFFDKYTASTIPQHGLEFWQGLVTTIGQHETGIMMVTHPVHKLGCQQL</sequence>